<evidence type="ECO:0000313" key="2">
    <source>
        <dbReference type="Proteomes" id="UP000653305"/>
    </source>
</evidence>
<comment type="caution">
    <text evidence="1">The sequence shown here is derived from an EMBL/GenBank/DDBJ whole genome shotgun (WGS) entry which is preliminary data.</text>
</comment>
<gene>
    <name evidence="1" type="ORF">PHJA_002535800</name>
</gene>
<dbReference type="EMBL" id="BMAC01000882">
    <property type="protein sequence ID" value="GFQ03920.1"/>
    <property type="molecule type" value="Genomic_DNA"/>
</dbReference>
<proteinExistence type="predicted"/>
<dbReference type="OrthoDB" id="2147978at2759"/>
<evidence type="ECO:0000313" key="1">
    <source>
        <dbReference type="EMBL" id="GFQ03920.1"/>
    </source>
</evidence>
<name>A0A830CY01_9LAMI</name>
<protein>
    <submittedName>
        <fullName evidence="1">Uncharacterized protein</fullName>
    </submittedName>
</protein>
<dbReference type="Proteomes" id="UP000653305">
    <property type="component" value="Unassembled WGS sequence"/>
</dbReference>
<organism evidence="1 2">
    <name type="scientific">Phtheirospermum japonicum</name>
    <dbReference type="NCBI Taxonomy" id="374723"/>
    <lineage>
        <taxon>Eukaryota</taxon>
        <taxon>Viridiplantae</taxon>
        <taxon>Streptophyta</taxon>
        <taxon>Embryophyta</taxon>
        <taxon>Tracheophyta</taxon>
        <taxon>Spermatophyta</taxon>
        <taxon>Magnoliopsida</taxon>
        <taxon>eudicotyledons</taxon>
        <taxon>Gunneridae</taxon>
        <taxon>Pentapetalae</taxon>
        <taxon>asterids</taxon>
        <taxon>lamiids</taxon>
        <taxon>Lamiales</taxon>
        <taxon>Orobanchaceae</taxon>
        <taxon>Orobanchaceae incertae sedis</taxon>
        <taxon>Phtheirospermum</taxon>
    </lineage>
</organism>
<accession>A0A830CY01</accession>
<reference evidence="1" key="1">
    <citation type="submission" date="2020-07" db="EMBL/GenBank/DDBJ databases">
        <title>Ethylene signaling mediates host invasion by parasitic plants.</title>
        <authorList>
            <person name="Yoshida S."/>
        </authorList>
    </citation>
    <scope>NUCLEOTIDE SEQUENCE</scope>
    <source>
        <strain evidence="1">Okayama</strain>
    </source>
</reference>
<keyword evidence="2" id="KW-1185">Reference proteome</keyword>
<dbReference type="AlphaFoldDB" id="A0A830CY01"/>
<sequence length="76" mass="8221">MSSLKPFAVAASTIRARLRPSLENRGSGGNGPSRWVSPGHEDWRKGFRLQPHAVAVRGVSKVGRLRAAMLRLASSL</sequence>